<evidence type="ECO:0000313" key="3">
    <source>
        <dbReference type="Proteomes" id="UP000281553"/>
    </source>
</evidence>
<dbReference type="OrthoDB" id="412780at2759"/>
<gene>
    <name evidence="2" type="ORF">DILT_LOCUS19333</name>
</gene>
<protein>
    <recommendedName>
        <fullName evidence="1">Cytosolic fatty-acid binding proteins domain-containing protein</fullName>
    </recommendedName>
</protein>
<proteinExistence type="predicted"/>
<evidence type="ECO:0000313" key="2">
    <source>
        <dbReference type="EMBL" id="VDN44438.1"/>
    </source>
</evidence>
<dbReference type="Proteomes" id="UP000281553">
    <property type="component" value="Unassembled WGS sequence"/>
</dbReference>
<organism evidence="2 3">
    <name type="scientific">Dibothriocephalus latus</name>
    <name type="common">Fish tapeworm</name>
    <name type="synonym">Diphyllobothrium latum</name>
    <dbReference type="NCBI Taxonomy" id="60516"/>
    <lineage>
        <taxon>Eukaryota</taxon>
        <taxon>Metazoa</taxon>
        <taxon>Spiralia</taxon>
        <taxon>Lophotrochozoa</taxon>
        <taxon>Platyhelminthes</taxon>
        <taxon>Cestoda</taxon>
        <taxon>Eucestoda</taxon>
        <taxon>Diphyllobothriidea</taxon>
        <taxon>Diphyllobothriidae</taxon>
        <taxon>Dibothriocephalus</taxon>
    </lineage>
</organism>
<feature type="domain" description="Cytosolic fatty-acid binding proteins" evidence="1">
    <location>
        <begin position="6"/>
        <end position="23"/>
    </location>
</feature>
<name>A0A3P7P6E0_DIBLA</name>
<dbReference type="InterPro" id="IPR012674">
    <property type="entry name" value="Calycin"/>
</dbReference>
<dbReference type="GO" id="GO:0008289">
    <property type="term" value="F:lipid binding"/>
    <property type="evidence" value="ECO:0007669"/>
    <property type="project" value="UniProtKB-KW"/>
</dbReference>
<dbReference type="Gene3D" id="2.40.128.20">
    <property type="match status" value="1"/>
</dbReference>
<dbReference type="InterPro" id="IPR000463">
    <property type="entry name" value="Fatty_acid-bd"/>
</dbReference>
<sequence>MDAFLGTFKLQNSEGFDEVMGRLDGRTVESTITMDGDIMNQVQVGDKTTYITRKIEENMLKTTVKVEELVSHRDYVRV</sequence>
<dbReference type="PROSITE" id="PS00214">
    <property type="entry name" value="FABP"/>
    <property type="match status" value="1"/>
</dbReference>
<accession>A0A3P7P6E0</accession>
<evidence type="ECO:0000259" key="1">
    <source>
        <dbReference type="PROSITE" id="PS00214"/>
    </source>
</evidence>
<reference evidence="2 3" key="1">
    <citation type="submission" date="2018-11" db="EMBL/GenBank/DDBJ databases">
        <authorList>
            <consortium name="Pathogen Informatics"/>
        </authorList>
    </citation>
    <scope>NUCLEOTIDE SEQUENCE [LARGE SCALE GENOMIC DNA]</scope>
</reference>
<dbReference type="EMBL" id="UYRU01111515">
    <property type="protein sequence ID" value="VDN44438.1"/>
    <property type="molecule type" value="Genomic_DNA"/>
</dbReference>
<dbReference type="AlphaFoldDB" id="A0A3P7P6E0"/>
<keyword evidence="3" id="KW-1185">Reference proteome</keyword>
<dbReference type="SUPFAM" id="SSF50814">
    <property type="entry name" value="Lipocalins"/>
    <property type="match status" value="1"/>
</dbReference>